<sequence length="74" mass="8689">MHGRPPRFIADTPERMLSAALALDLQEAWQLWARSRFGQRDRLPETAGASGRAERPWREFSLVLYTDQMHLYFL</sequence>
<organism evidence="1 2">
    <name type="scientific">Leucobacter alluvii</name>
    <dbReference type="NCBI Taxonomy" id="340321"/>
    <lineage>
        <taxon>Bacteria</taxon>
        <taxon>Bacillati</taxon>
        <taxon>Actinomycetota</taxon>
        <taxon>Actinomycetes</taxon>
        <taxon>Micrococcales</taxon>
        <taxon>Microbacteriaceae</taxon>
        <taxon>Leucobacter</taxon>
    </lineage>
</organism>
<comment type="caution">
    <text evidence="1">The sequence shown here is derived from an EMBL/GenBank/DDBJ whole genome shotgun (WGS) entry which is preliminary data.</text>
</comment>
<evidence type="ECO:0000313" key="2">
    <source>
        <dbReference type="Proteomes" id="UP001501084"/>
    </source>
</evidence>
<evidence type="ECO:0000313" key="1">
    <source>
        <dbReference type="EMBL" id="GAA2185260.1"/>
    </source>
</evidence>
<accession>A0ABN3B221</accession>
<proteinExistence type="predicted"/>
<name>A0ABN3B221_9MICO</name>
<dbReference type="EMBL" id="BAAAOP010000001">
    <property type="protein sequence ID" value="GAA2185260.1"/>
    <property type="molecule type" value="Genomic_DNA"/>
</dbReference>
<gene>
    <name evidence="1" type="ORF">GCM10009786_00910</name>
</gene>
<reference evidence="1 2" key="1">
    <citation type="journal article" date="2019" name="Int. J. Syst. Evol. Microbiol.">
        <title>The Global Catalogue of Microorganisms (GCM) 10K type strain sequencing project: providing services to taxonomists for standard genome sequencing and annotation.</title>
        <authorList>
            <consortium name="The Broad Institute Genomics Platform"/>
            <consortium name="The Broad Institute Genome Sequencing Center for Infectious Disease"/>
            <person name="Wu L."/>
            <person name="Ma J."/>
        </authorList>
    </citation>
    <scope>NUCLEOTIDE SEQUENCE [LARGE SCALE GENOMIC DNA]</scope>
    <source>
        <strain evidence="1 2">JCM 14919</strain>
    </source>
</reference>
<dbReference type="Proteomes" id="UP001501084">
    <property type="component" value="Unassembled WGS sequence"/>
</dbReference>
<protein>
    <submittedName>
        <fullName evidence="1">Uncharacterized protein</fullName>
    </submittedName>
</protein>
<keyword evidence="2" id="KW-1185">Reference proteome</keyword>